<dbReference type="AlphaFoldDB" id="Q6E691"/>
<keyword evidence="2" id="KW-0547">Nucleotide-binding</keyword>
<keyword evidence="3 4" id="KW-0418">Kinase</keyword>
<dbReference type="GO" id="GO:0006139">
    <property type="term" value="P:nucleobase-containing compound metabolic process"/>
    <property type="evidence" value="ECO:0007669"/>
    <property type="project" value="InterPro"/>
</dbReference>
<proteinExistence type="inferred from homology"/>
<name>Q6E691_ANTLO</name>
<accession>Q6E691</accession>
<dbReference type="GO" id="GO:0019205">
    <property type="term" value="F:nucleobase-containing compound kinase activity"/>
    <property type="evidence" value="ECO:0007669"/>
    <property type="project" value="InterPro"/>
</dbReference>
<protein>
    <submittedName>
        <fullName evidence="5">Adenylate kinase</fullName>
    </submittedName>
</protein>
<organism evidence="5">
    <name type="scientific">Antonospora locustae</name>
    <name type="common">Microsporidian parasite</name>
    <name type="synonym">Nosema locustae</name>
    <dbReference type="NCBI Taxonomy" id="278021"/>
    <lineage>
        <taxon>Eukaryota</taxon>
        <taxon>Fungi</taxon>
        <taxon>Fungi incertae sedis</taxon>
        <taxon>Microsporidia</taxon>
        <taxon>Antonospora</taxon>
    </lineage>
</organism>
<dbReference type="Pfam" id="PF00406">
    <property type="entry name" value="ADK"/>
    <property type="match status" value="1"/>
</dbReference>
<dbReference type="InterPro" id="IPR000850">
    <property type="entry name" value="Adenylat/UMP-CMP_kin"/>
</dbReference>
<dbReference type="InterPro" id="IPR027417">
    <property type="entry name" value="P-loop_NTPase"/>
</dbReference>
<evidence type="ECO:0000256" key="2">
    <source>
        <dbReference type="ARBA" id="ARBA00022741"/>
    </source>
</evidence>
<keyword evidence="1 4" id="KW-0808">Transferase</keyword>
<dbReference type="PRINTS" id="PR00094">
    <property type="entry name" value="ADENYLTKNASE"/>
</dbReference>
<feature type="non-terminal residue" evidence="5">
    <location>
        <position position="1"/>
    </location>
</feature>
<evidence type="ECO:0000313" key="5">
    <source>
        <dbReference type="EMBL" id="AAT12396.1"/>
    </source>
</evidence>
<dbReference type="SUPFAM" id="SSF52540">
    <property type="entry name" value="P-loop containing nucleoside triphosphate hydrolases"/>
    <property type="match status" value="1"/>
</dbReference>
<dbReference type="EMBL" id="AY548920">
    <property type="protein sequence ID" value="AAT12396.1"/>
    <property type="molecule type" value="Genomic_DNA"/>
</dbReference>
<comment type="similarity">
    <text evidence="4">Belongs to the adenylate kinase family.</text>
</comment>
<sequence length="87" mass="10243">KTADTNVRADLVIFISLHFDECVRRICTRYDGRPDDNEEVAWHRIETYISETLPVVEYYKKQGILVSIDGYRDMDLVTESIFSILQR</sequence>
<evidence type="ECO:0000256" key="3">
    <source>
        <dbReference type="ARBA" id="ARBA00022777"/>
    </source>
</evidence>
<evidence type="ECO:0000256" key="1">
    <source>
        <dbReference type="ARBA" id="ARBA00022679"/>
    </source>
</evidence>
<dbReference type="GO" id="GO:0005524">
    <property type="term" value="F:ATP binding"/>
    <property type="evidence" value="ECO:0007669"/>
    <property type="project" value="InterPro"/>
</dbReference>
<reference evidence="5" key="1">
    <citation type="journal article" date="2004" name="Curr. Biol.">
        <title>Genome compaction and stability in microsporidian intracellular parasites.</title>
        <authorList>
            <person name="Slamovits C.H."/>
            <person name="Fast N.M."/>
            <person name="Law J.S."/>
            <person name="Keeling P.J."/>
        </authorList>
    </citation>
    <scope>NUCLEOTIDE SEQUENCE</scope>
</reference>
<dbReference type="PANTHER" id="PTHR23359">
    <property type="entry name" value="NUCLEOTIDE KINASE"/>
    <property type="match status" value="1"/>
</dbReference>
<evidence type="ECO:0000256" key="4">
    <source>
        <dbReference type="RuleBase" id="RU003330"/>
    </source>
</evidence>
<dbReference type="Gene3D" id="3.40.50.300">
    <property type="entry name" value="P-loop containing nucleotide triphosphate hydrolases"/>
    <property type="match status" value="1"/>
</dbReference>